<evidence type="ECO:0000313" key="3">
    <source>
        <dbReference type="Proteomes" id="UP000824111"/>
    </source>
</evidence>
<dbReference type="Gene3D" id="3.40.1390.20">
    <property type="entry name" value="HprK N-terminal domain-like"/>
    <property type="match status" value="1"/>
</dbReference>
<dbReference type="Proteomes" id="UP000824111">
    <property type="component" value="Unassembled WGS sequence"/>
</dbReference>
<protein>
    <recommendedName>
        <fullName evidence="1">DRTGG domain-containing protein</fullName>
    </recommendedName>
</protein>
<comment type="caution">
    <text evidence="2">The sequence shown here is derived from an EMBL/GenBank/DDBJ whole genome shotgun (WGS) entry which is preliminary data.</text>
</comment>
<feature type="domain" description="DRTGG" evidence="1">
    <location>
        <begin position="5"/>
        <end position="105"/>
    </location>
</feature>
<organism evidence="2 3">
    <name type="scientific">Candidatus Avimonoglobus intestinipullorum</name>
    <dbReference type="NCBI Taxonomy" id="2840699"/>
    <lineage>
        <taxon>Bacteria</taxon>
        <taxon>Bacillati</taxon>
        <taxon>Bacillota</taxon>
        <taxon>Clostridia</taxon>
        <taxon>Eubacteriales</taxon>
        <taxon>Candidatus Avimonoglobus</taxon>
    </lineage>
</organism>
<reference evidence="2" key="1">
    <citation type="submission" date="2020-10" db="EMBL/GenBank/DDBJ databases">
        <authorList>
            <person name="Gilroy R."/>
        </authorList>
    </citation>
    <scope>NUCLEOTIDE SEQUENCE</scope>
    <source>
        <strain evidence="2">ChiSjej4B22-9803</strain>
    </source>
</reference>
<dbReference type="AlphaFoldDB" id="A0A9D1LUE5"/>
<dbReference type="InterPro" id="IPR028979">
    <property type="entry name" value="Ser_kin/Pase_Hpr-like_N_sf"/>
</dbReference>
<dbReference type="EMBL" id="DVND01000058">
    <property type="protein sequence ID" value="HIU48176.1"/>
    <property type="molecule type" value="Genomic_DNA"/>
</dbReference>
<proteinExistence type="predicted"/>
<reference evidence="2" key="2">
    <citation type="journal article" date="2021" name="PeerJ">
        <title>Extensive microbial diversity within the chicken gut microbiome revealed by metagenomics and culture.</title>
        <authorList>
            <person name="Gilroy R."/>
            <person name="Ravi A."/>
            <person name="Getino M."/>
            <person name="Pursley I."/>
            <person name="Horton D.L."/>
            <person name="Alikhan N.F."/>
            <person name="Baker D."/>
            <person name="Gharbi K."/>
            <person name="Hall N."/>
            <person name="Watson M."/>
            <person name="Adriaenssens E.M."/>
            <person name="Foster-Nyarko E."/>
            <person name="Jarju S."/>
            <person name="Secka A."/>
            <person name="Antonio M."/>
            <person name="Oren A."/>
            <person name="Chaudhuri R.R."/>
            <person name="La Ragione R."/>
            <person name="Hildebrand F."/>
            <person name="Pallen M.J."/>
        </authorList>
    </citation>
    <scope>NUCLEOTIDE SEQUENCE</scope>
    <source>
        <strain evidence="2">ChiSjej4B22-9803</strain>
    </source>
</reference>
<dbReference type="Pfam" id="PF07085">
    <property type="entry name" value="DRTGG"/>
    <property type="match status" value="1"/>
</dbReference>
<dbReference type="InterPro" id="IPR010766">
    <property type="entry name" value="DRTGG"/>
</dbReference>
<gene>
    <name evidence="2" type="ORF">IAB04_02305</name>
</gene>
<evidence type="ECO:0000313" key="2">
    <source>
        <dbReference type="EMBL" id="HIU48176.1"/>
    </source>
</evidence>
<sequence length="110" mass="11629">MKVSELAEQLDLKIICGGAGLERALRGCYIGDLLSLAMSRVQKDNVWITIQTNINVAAVASLTEAGCVLLCDGFMPDGNMLQRAELEEIAVLGSEKTAYELAGALTGLGI</sequence>
<name>A0A9D1LUE5_9FIRM</name>
<dbReference type="SUPFAM" id="SSF75138">
    <property type="entry name" value="HprK N-terminal domain-like"/>
    <property type="match status" value="1"/>
</dbReference>
<evidence type="ECO:0000259" key="1">
    <source>
        <dbReference type="Pfam" id="PF07085"/>
    </source>
</evidence>
<accession>A0A9D1LUE5</accession>